<dbReference type="InterPro" id="IPR036940">
    <property type="entry name" value="PI3/4_kinase_cat_sf"/>
</dbReference>
<sequence>MTAAMSRYVRSFAGYSVFSFVFGIGDRHLENILLRRDGRLLHVDFGYILGNDPKPFPPPMKISKEMIDVLGGPQNAQYIEFKSYCSSAYNILRKHASLLLNLLLLMNHATGLPQLTGNDNSKTYDSGSISSTVTAAATVTATNTTSTNSSSSNHLTSE</sequence>
<dbReference type="GO" id="GO:0000407">
    <property type="term" value="C:phagophore assembly site"/>
    <property type="evidence" value="ECO:0007669"/>
    <property type="project" value="TreeGrafter"/>
</dbReference>
<evidence type="ECO:0000313" key="4">
    <source>
        <dbReference type="EMBL" id="JAG29258.1"/>
    </source>
</evidence>
<dbReference type="InterPro" id="IPR015433">
    <property type="entry name" value="PI3/4_kinase"/>
</dbReference>
<dbReference type="GO" id="GO:0006897">
    <property type="term" value="P:endocytosis"/>
    <property type="evidence" value="ECO:0007669"/>
    <property type="project" value="TreeGrafter"/>
</dbReference>
<evidence type="ECO:0000256" key="1">
    <source>
        <dbReference type="ARBA" id="ARBA00022679"/>
    </source>
</evidence>
<protein>
    <submittedName>
        <fullName evidence="4">Phosphatidylinositol 3-kinase, root isoform</fullName>
    </submittedName>
</protein>
<keyword evidence="1" id="KW-0808">Transferase</keyword>
<dbReference type="AlphaFoldDB" id="A0A0A9YDS8"/>
<dbReference type="SUPFAM" id="SSF56112">
    <property type="entry name" value="Protein kinase-like (PK-like)"/>
    <property type="match status" value="1"/>
</dbReference>
<dbReference type="GO" id="GO:0048015">
    <property type="term" value="P:phosphatidylinositol-mediated signaling"/>
    <property type="evidence" value="ECO:0007669"/>
    <property type="project" value="TreeGrafter"/>
</dbReference>
<dbReference type="GO" id="GO:0016303">
    <property type="term" value="F:1-phosphatidylinositol-3-kinase activity"/>
    <property type="evidence" value="ECO:0007669"/>
    <property type="project" value="TreeGrafter"/>
</dbReference>
<dbReference type="PROSITE" id="PS50290">
    <property type="entry name" value="PI3_4_KINASE_3"/>
    <property type="match status" value="1"/>
</dbReference>
<dbReference type="PANTHER" id="PTHR10048">
    <property type="entry name" value="PHOSPHATIDYLINOSITOL KINASE"/>
    <property type="match status" value="1"/>
</dbReference>
<dbReference type="GO" id="GO:0034272">
    <property type="term" value="C:phosphatidylinositol 3-kinase complex, class III, type II"/>
    <property type="evidence" value="ECO:0007669"/>
    <property type="project" value="TreeGrafter"/>
</dbReference>
<reference evidence="4" key="2">
    <citation type="submission" date="2014-07" db="EMBL/GenBank/DDBJ databases">
        <authorList>
            <person name="Hull J."/>
        </authorList>
    </citation>
    <scope>NUCLEOTIDE SEQUENCE</scope>
</reference>
<dbReference type="GO" id="GO:0005768">
    <property type="term" value="C:endosome"/>
    <property type="evidence" value="ECO:0007669"/>
    <property type="project" value="TreeGrafter"/>
</dbReference>
<dbReference type="Pfam" id="PF00454">
    <property type="entry name" value="PI3_PI4_kinase"/>
    <property type="match status" value="1"/>
</dbReference>
<organism evidence="4">
    <name type="scientific">Lygus hesperus</name>
    <name type="common">Western plant bug</name>
    <dbReference type="NCBI Taxonomy" id="30085"/>
    <lineage>
        <taxon>Eukaryota</taxon>
        <taxon>Metazoa</taxon>
        <taxon>Ecdysozoa</taxon>
        <taxon>Arthropoda</taxon>
        <taxon>Hexapoda</taxon>
        <taxon>Insecta</taxon>
        <taxon>Pterygota</taxon>
        <taxon>Neoptera</taxon>
        <taxon>Paraneoptera</taxon>
        <taxon>Hemiptera</taxon>
        <taxon>Heteroptera</taxon>
        <taxon>Panheteroptera</taxon>
        <taxon>Cimicomorpha</taxon>
        <taxon>Miridae</taxon>
        <taxon>Mirini</taxon>
        <taxon>Lygus</taxon>
    </lineage>
</organism>
<dbReference type="GO" id="GO:0000045">
    <property type="term" value="P:autophagosome assembly"/>
    <property type="evidence" value="ECO:0007669"/>
    <property type="project" value="TreeGrafter"/>
</dbReference>
<keyword evidence="2 4" id="KW-0418">Kinase</keyword>
<accession>A0A0A9YDS8</accession>
<dbReference type="EMBL" id="GBHO01014346">
    <property type="protein sequence ID" value="JAG29258.1"/>
    <property type="molecule type" value="Transcribed_RNA"/>
</dbReference>
<dbReference type="InterPro" id="IPR000403">
    <property type="entry name" value="PI3/4_kinase_cat_dom"/>
</dbReference>
<feature type="domain" description="PI3K/PI4K catalytic" evidence="3">
    <location>
        <begin position="1"/>
        <end position="158"/>
    </location>
</feature>
<gene>
    <name evidence="4" type="primary">PI3K1</name>
    <name evidence="4" type="ORF">CM83_4536</name>
</gene>
<name>A0A0A9YDS8_LYGHE</name>
<dbReference type="PANTHER" id="PTHR10048:SF7">
    <property type="entry name" value="PHOSPHATIDYLINOSITOL 3-KINASE CATALYTIC SUBUNIT TYPE 3"/>
    <property type="match status" value="1"/>
</dbReference>
<evidence type="ECO:0000259" key="3">
    <source>
        <dbReference type="PROSITE" id="PS50290"/>
    </source>
</evidence>
<dbReference type="Gene3D" id="1.10.1070.11">
    <property type="entry name" value="Phosphatidylinositol 3-/4-kinase, catalytic domain"/>
    <property type="match status" value="1"/>
</dbReference>
<dbReference type="GO" id="GO:0034271">
    <property type="term" value="C:phosphatidylinositol 3-kinase complex, class III, type I"/>
    <property type="evidence" value="ECO:0007669"/>
    <property type="project" value="TreeGrafter"/>
</dbReference>
<proteinExistence type="predicted"/>
<evidence type="ECO:0000256" key="2">
    <source>
        <dbReference type="ARBA" id="ARBA00022777"/>
    </source>
</evidence>
<dbReference type="GO" id="GO:0005777">
    <property type="term" value="C:peroxisome"/>
    <property type="evidence" value="ECO:0007669"/>
    <property type="project" value="TreeGrafter"/>
</dbReference>
<reference evidence="4" key="1">
    <citation type="journal article" date="2014" name="PLoS ONE">
        <title>Transcriptome-Based Identification of ABC Transporters in the Western Tarnished Plant Bug Lygus hesperus.</title>
        <authorList>
            <person name="Hull J.J."/>
            <person name="Chaney K."/>
            <person name="Geib S.M."/>
            <person name="Fabrick J.A."/>
            <person name="Brent C.S."/>
            <person name="Walsh D."/>
            <person name="Lavine L.C."/>
        </authorList>
    </citation>
    <scope>NUCLEOTIDE SEQUENCE</scope>
</reference>
<dbReference type="SMART" id="SM00146">
    <property type="entry name" value="PI3Kc"/>
    <property type="match status" value="1"/>
</dbReference>
<dbReference type="InterPro" id="IPR011009">
    <property type="entry name" value="Kinase-like_dom_sf"/>
</dbReference>